<dbReference type="AlphaFoldDB" id="A0AB40CVF0"/>
<dbReference type="Pfam" id="PF17919">
    <property type="entry name" value="RT_RNaseH_2"/>
    <property type="match status" value="1"/>
</dbReference>
<dbReference type="GeneID" id="120281156"/>
<dbReference type="PANTHER" id="PTHR34072:SF44">
    <property type="entry name" value="RNA-DIRECTED DNA POLYMERASE"/>
    <property type="match status" value="1"/>
</dbReference>
<accession>A0AB40CVF0</accession>
<dbReference type="RefSeq" id="XP_039143993.1">
    <property type="nucleotide sequence ID" value="XM_039288059.1"/>
</dbReference>
<evidence type="ECO:0000313" key="4">
    <source>
        <dbReference type="RefSeq" id="XP_039143993.1"/>
    </source>
</evidence>
<protein>
    <submittedName>
        <fullName evidence="4">Uncharacterized protein LOC120281156</fullName>
    </submittedName>
</protein>
<feature type="compositionally biased region" description="Basic and acidic residues" evidence="1">
    <location>
        <begin position="10"/>
        <end position="23"/>
    </location>
</feature>
<dbReference type="Proteomes" id="UP001515500">
    <property type="component" value="Chromosome 17"/>
</dbReference>
<dbReference type="PANTHER" id="PTHR34072">
    <property type="entry name" value="ENZYMATIC POLYPROTEIN-RELATED"/>
    <property type="match status" value="1"/>
</dbReference>
<name>A0AB40CVF0_DIOCR</name>
<evidence type="ECO:0000259" key="2">
    <source>
        <dbReference type="Pfam" id="PF17919"/>
    </source>
</evidence>
<dbReference type="InterPro" id="IPR041577">
    <property type="entry name" value="RT_RNaseH_2"/>
</dbReference>
<dbReference type="InterPro" id="IPR043502">
    <property type="entry name" value="DNA/RNA_pol_sf"/>
</dbReference>
<dbReference type="Gene3D" id="3.30.70.270">
    <property type="match status" value="1"/>
</dbReference>
<feature type="compositionally biased region" description="Acidic residues" evidence="1">
    <location>
        <begin position="24"/>
        <end position="34"/>
    </location>
</feature>
<reference evidence="4" key="1">
    <citation type="submission" date="2025-08" db="UniProtKB">
        <authorList>
            <consortium name="RefSeq"/>
        </authorList>
    </citation>
    <scope>IDENTIFICATION</scope>
</reference>
<sequence>MDQFIDTGESEERTTEDINKEETEAYELDDDVNDDQAPKEEENNTGVTLNVDNRLKPSIEEPLSLELKISPDHLEKLNDNTMKDHFRLPLIDQILESWEKCHYMVPEGILLGHRISRKGIEVDKAKIAKPLTKLLPKDGSFDFDQACMSAFKTLKDKLVQAPIMIALDWDLPFELMYDASDFAVRAVLGQQKDKHFHPIYYSISSEDVYHYLRDVIFSDIVTQD</sequence>
<feature type="domain" description="Reverse transcriptase/retrotransposon-derived protein RNase H-like" evidence="2">
    <location>
        <begin position="144"/>
        <end position="201"/>
    </location>
</feature>
<keyword evidence="3" id="KW-1185">Reference proteome</keyword>
<evidence type="ECO:0000256" key="1">
    <source>
        <dbReference type="SAM" id="MobiDB-lite"/>
    </source>
</evidence>
<proteinExistence type="predicted"/>
<organism evidence="3 4">
    <name type="scientific">Dioscorea cayennensis subsp. rotundata</name>
    <name type="common">White Guinea yam</name>
    <name type="synonym">Dioscorea rotundata</name>
    <dbReference type="NCBI Taxonomy" id="55577"/>
    <lineage>
        <taxon>Eukaryota</taxon>
        <taxon>Viridiplantae</taxon>
        <taxon>Streptophyta</taxon>
        <taxon>Embryophyta</taxon>
        <taxon>Tracheophyta</taxon>
        <taxon>Spermatophyta</taxon>
        <taxon>Magnoliopsida</taxon>
        <taxon>Liliopsida</taxon>
        <taxon>Dioscoreales</taxon>
        <taxon>Dioscoreaceae</taxon>
        <taxon>Dioscorea</taxon>
    </lineage>
</organism>
<dbReference type="SUPFAM" id="SSF56672">
    <property type="entry name" value="DNA/RNA polymerases"/>
    <property type="match status" value="1"/>
</dbReference>
<gene>
    <name evidence="4" type="primary">LOC120281156</name>
</gene>
<dbReference type="InterPro" id="IPR043128">
    <property type="entry name" value="Rev_trsase/Diguanyl_cyclase"/>
</dbReference>
<evidence type="ECO:0000313" key="3">
    <source>
        <dbReference type="Proteomes" id="UP001515500"/>
    </source>
</evidence>
<feature type="region of interest" description="Disordered" evidence="1">
    <location>
        <begin position="1"/>
        <end position="45"/>
    </location>
</feature>